<comment type="caution">
    <text evidence="11">The sequence shown here is derived from an EMBL/GenBank/DDBJ whole genome shotgun (WGS) entry which is preliminary data.</text>
</comment>
<evidence type="ECO:0000256" key="4">
    <source>
        <dbReference type="ARBA" id="ARBA00022679"/>
    </source>
</evidence>
<dbReference type="GO" id="GO:0016301">
    <property type="term" value="F:kinase activity"/>
    <property type="evidence" value="ECO:0007669"/>
    <property type="project" value="UniProtKB-KW"/>
</dbReference>
<accession>A0ABQ8UIZ2</accession>
<evidence type="ECO:0000313" key="11">
    <source>
        <dbReference type="EMBL" id="KAJ4457249.1"/>
    </source>
</evidence>
<evidence type="ECO:0000256" key="5">
    <source>
        <dbReference type="ARBA" id="ARBA00022727"/>
    </source>
</evidence>
<gene>
    <name evidence="11" type="ORF">PAPYR_7323</name>
</gene>
<dbReference type="InterPro" id="IPR018094">
    <property type="entry name" value="Thymidylate_kinase"/>
</dbReference>
<keyword evidence="12" id="KW-1185">Reference proteome</keyword>
<evidence type="ECO:0000256" key="3">
    <source>
        <dbReference type="ARBA" id="ARBA00012980"/>
    </source>
</evidence>
<keyword evidence="7 11" id="KW-0418">Kinase</keyword>
<dbReference type="PANTHER" id="PTHR10344:SF1">
    <property type="entry name" value="THYMIDYLATE KINASE"/>
    <property type="match status" value="1"/>
</dbReference>
<feature type="region of interest" description="Disordered" evidence="9">
    <location>
        <begin position="176"/>
        <end position="198"/>
    </location>
</feature>
<comment type="pathway">
    <text evidence="1">Pyrimidine metabolism; dTTP biosynthesis.</text>
</comment>
<dbReference type="InterPro" id="IPR018095">
    <property type="entry name" value="Thymidylate_kin_CS"/>
</dbReference>
<dbReference type="PANTHER" id="PTHR10344">
    <property type="entry name" value="THYMIDYLATE KINASE"/>
    <property type="match status" value="1"/>
</dbReference>
<dbReference type="NCBIfam" id="TIGR00041">
    <property type="entry name" value="DTMP_kinase"/>
    <property type="match status" value="1"/>
</dbReference>
<evidence type="ECO:0000256" key="6">
    <source>
        <dbReference type="ARBA" id="ARBA00022741"/>
    </source>
</evidence>
<dbReference type="Pfam" id="PF02223">
    <property type="entry name" value="Thymidylate_kin"/>
    <property type="match status" value="1"/>
</dbReference>
<sequence length="261" mass="29675">MSSTRGLFIVFEGLDRCGKSTQSDLLITFLRQQHGEDKAIKINFPDRETQTGRQIDMFLQKKQNFTPTEIHELYSRNRWEKRDFIVAALERGTTVICDRYAFSGTAYSVAQGLDMAWCMSTDSGLPCPDIVFFLDVPPHVAAARKGYGEERFEKTQFQCHVHEAFERLRDTITPAPGQHFRPVMTPASTTPSLPRPPPADARHPVLWVTVDGVLPPSGLQEWVRTWVSEAIRADQWRHRTELVLRWGPNPLQGLPDSAARS</sequence>
<dbReference type="Proteomes" id="UP001141327">
    <property type="component" value="Unassembled WGS sequence"/>
</dbReference>
<name>A0ABQ8UIZ2_9EUKA</name>
<dbReference type="SUPFAM" id="SSF52540">
    <property type="entry name" value="P-loop containing nucleoside triphosphate hydrolases"/>
    <property type="match status" value="1"/>
</dbReference>
<proteinExistence type="inferred from homology"/>
<evidence type="ECO:0000256" key="9">
    <source>
        <dbReference type="SAM" id="MobiDB-lite"/>
    </source>
</evidence>
<dbReference type="InterPro" id="IPR039430">
    <property type="entry name" value="Thymidylate_kin-like_dom"/>
</dbReference>
<dbReference type="EC" id="2.7.4.9" evidence="3"/>
<dbReference type="InterPro" id="IPR027417">
    <property type="entry name" value="P-loop_NTPase"/>
</dbReference>
<keyword evidence="4" id="KW-0808">Transferase</keyword>
<evidence type="ECO:0000256" key="8">
    <source>
        <dbReference type="ARBA" id="ARBA00022840"/>
    </source>
</evidence>
<evidence type="ECO:0000259" key="10">
    <source>
        <dbReference type="Pfam" id="PF02223"/>
    </source>
</evidence>
<evidence type="ECO:0000313" key="12">
    <source>
        <dbReference type="Proteomes" id="UP001141327"/>
    </source>
</evidence>
<keyword evidence="6" id="KW-0547">Nucleotide-binding</keyword>
<protein>
    <recommendedName>
        <fullName evidence="3">dTMP kinase</fullName>
        <ecNumber evidence="3">2.7.4.9</ecNumber>
    </recommendedName>
</protein>
<dbReference type="CDD" id="cd01672">
    <property type="entry name" value="TMPK"/>
    <property type="match status" value="1"/>
</dbReference>
<evidence type="ECO:0000256" key="7">
    <source>
        <dbReference type="ARBA" id="ARBA00022777"/>
    </source>
</evidence>
<reference evidence="11" key="1">
    <citation type="journal article" date="2022" name="bioRxiv">
        <title>Genomics of Preaxostyla Flagellates Illuminates Evolutionary Transitions and the Path Towards Mitochondrial Loss.</title>
        <authorList>
            <person name="Novak L.V.F."/>
            <person name="Treitli S.C."/>
            <person name="Pyrih J."/>
            <person name="Halakuc P."/>
            <person name="Pipaliya S.V."/>
            <person name="Vacek V."/>
            <person name="Brzon O."/>
            <person name="Soukal P."/>
            <person name="Eme L."/>
            <person name="Dacks J.B."/>
            <person name="Karnkowska A."/>
            <person name="Elias M."/>
            <person name="Hampl V."/>
        </authorList>
    </citation>
    <scope>NUCLEOTIDE SEQUENCE</scope>
    <source>
        <strain evidence="11">RCP-MX</strain>
    </source>
</reference>
<evidence type="ECO:0000256" key="2">
    <source>
        <dbReference type="ARBA" id="ARBA00009776"/>
    </source>
</evidence>
<dbReference type="Gene3D" id="3.40.50.300">
    <property type="entry name" value="P-loop containing nucleotide triphosphate hydrolases"/>
    <property type="match status" value="1"/>
</dbReference>
<dbReference type="HAMAP" id="MF_00165">
    <property type="entry name" value="Thymidylate_kinase"/>
    <property type="match status" value="1"/>
</dbReference>
<keyword evidence="8" id="KW-0067">ATP-binding</keyword>
<dbReference type="PROSITE" id="PS01331">
    <property type="entry name" value="THYMIDYLATE_KINASE"/>
    <property type="match status" value="1"/>
</dbReference>
<comment type="similarity">
    <text evidence="2">Belongs to the thymidylate kinase family.</text>
</comment>
<feature type="domain" description="Thymidylate kinase-like" evidence="10">
    <location>
        <begin position="11"/>
        <end position="167"/>
    </location>
</feature>
<dbReference type="EMBL" id="JAPMOS010000051">
    <property type="protein sequence ID" value="KAJ4457249.1"/>
    <property type="molecule type" value="Genomic_DNA"/>
</dbReference>
<keyword evidence="5" id="KW-0545">Nucleotide biosynthesis</keyword>
<evidence type="ECO:0000256" key="1">
    <source>
        <dbReference type="ARBA" id="ARBA00004992"/>
    </source>
</evidence>
<organism evidence="11 12">
    <name type="scientific">Paratrimastix pyriformis</name>
    <dbReference type="NCBI Taxonomy" id="342808"/>
    <lineage>
        <taxon>Eukaryota</taxon>
        <taxon>Metamonada</taxon>
        <taxon>Preaxostyla</taxon>
        <taxon>Paratrimastigidae</taxon>
        <taxon>Paratrimastix</taxon>
    </lineage>
</organism>